<reference evidence="4 5" key="1">
    <citation type="journal article" date="2015" name="Genome Announc.">
        <title>Expanding the biotechnology potential of lactobacilli through comparative genomics of 213 strains and associated genera.</title>
        <authorList>
            <person name="Sun Z."/>
            <person name="Harris H.M."/>
            <person name="McCann A."/>
            <person name="Guo C."/>
            <person name="Argimon S."/>
            <person name="Zhang W."/>
            <person name="Yang X."/>
            <person name="Jeffery I.B."/>
            <person name="Cooney J.C."/>
            <person name="Kagawa T.F."/>
            <person name="Liu W."/>
            <person name="Song Y."/>
            <person name="Salvetti E."/>
            <person name="Wrobel A."/>
            <person name="Rasinkangas P."/>
            <person name="Parkhill J."/>
            <person name="Rea M.C."/>
            <person name="O'Sullivan O."/>
            <person name="Ritari J."/>
            <person name="Douillard F.P."/>
            <person name="Paul Ross R."/>
            <person name="Yang R."/>
            <person name="Briner A.E."/>
            <person name="Felis G.E."/>
            <person name="de Vos W.M."/>
            <person name="Barrangou R."/>
            <person name="Klaenhammer T.R."/>
            <person name="Caufield P.W."/>
            <person name="Cui Y."/>
            <person name="Zhang H."/>
            <person name="O'Toole P.W."/>
        </authorList>
    </citation>
    <scope>NUCLEOTIDE SEQUENCE [LARGE SCALE GENOMIC DNA]</scope>
    <source>
        <strain evidence="4 5">DSM 20444</strain>
    </source>
</reference>
<dbReference type="AlphaFoldDB" id="A0A0R2DZ99"/>
<organism evidence="4 5">
    <name type="scientific">Liquorilactobacillus mali KCTC 3596 = DSM 20444</name>
    <dbReference type="NCBI Taxonomy" id="1046596"/>
    <lineage>
        <taxon>Bacteria</taxon>
        <taxon>Bacillati</taxon>
        <taxon>Bacillota</taxon>
        <taxon>Bacilli</taxon>
        <taxon>Lactobacillales</taxon>
        <taxon>Lactobacillaceae</taxon>
        <taxon>Liquorilactobacillus</taxon>
    </lineage>
</organism>
<sequence length="128" mass="15104">MNFESIHHVAIICHDREKALSFYVEKLGFKIISDYKRIEKNDEKIDVEKENLRLELFIKPDAPKRLSYPVGEGTGLRHLAFKVKNIESIVEELETQKIRVEKIRRDDFTGEKMTFFFDPDGLPLELHE</sequence>
<dbReference type="EMBL" id="AYYH01000030">
    <property type="protein sequence ID" value="KRN09246.1"/>
    <property type="molecule type" value="Genomic_DNA"/>
</dbReference>
<dbReference type="CDD" id="cd08352">
    <property type="entry name" value="VOC_Bs_YwkD_like"/>
    <property type="match status" value="1"/>
</dbReference>
<keyword evidence="1" id="KW-0479">Metal-binding</keyword>
<comment type="caution">
    <text evidence="4">The sequence shown here is derived from an EMBL/GenBank/DDBJ whole genome shotgun (WGS) entry which is preliminary data.</text>
</comment>
<dbReference type="InterPro" id="IPR051332">
    <property type="entry name" value="Fosfomycin_Res_Enzymes"/>
</dbReference>
<dbReference type="InterPro" id="IPR029068">
    <property type="entry name" value="Glyas_Bleomycin-R_OHBP_Dase"/>
</dbReference>
<protein>
    <recommendedName>
        <fullName evidence="3">VOC domain-containing protein</fullName>
    </recommendedName>
</protein>
<evidence type="ECO:0000313" key="5">
    <source>
        <dbReference type="Proteomes" id="UP000050898"/>
    </source>
</evidence>
<dbReference type="Gene3D" id="3.10.180.10">
    <property type="entry name" value="2,3-Dihydroxybiphenyl 1,2-Dioxygenase, domain 1"/>
    <property type="match status" value="1"/>
</dbReference>
<dbReference type="Pfam" id="PF00903">
    <property type="entry name" value="Glyoxalase"/>
    <property type="match status" value="1"/>
</dbReference>
<dbReference type="SUPFAM" id="SSF54593">
    <property type="entry name" value="Glyoxalase/Bleomycin resistance protein/Dihydroxybiphenyl dioxygenase"/>
    <property type="match status" value="1"/>
</dbReference>
<dbReference type="PANTHER" id="PTHR36113">
    <property type="entry name" value="LYASE, PUTATIVE-RELATED-RELATED"/>
    <property type="match status" value="1"/>
</dbReference>
<dbReference type="PATRIC" id="fig|1046596.6.peg.1384"/>
<keyword evidence="5" id="KW-1185">Reference proteome</keyword>
<dbReference type="RefSeq" id="WP_010078034.1">
    <property type="nucleotide sequence ID" value="NZ_AYYH01000030.1"/>
</dbReference>
<gene>
    <name evidence="4" type="ORF">FD00_GL001302</name>
</gene>
<feature type="domain" description="VOC" evidence="3">
    <location>
        <begin position="5"/>
        <end position="128"/>
    </location>
</feature>
<dbReference type="InterPro" id="IPR037523">
    <property type="entry name" value="VOC_core"/>
</dbReference>
<dbReference type="PANTHER" id="PTHR36113:SF6">
    <property type="entry name" value="FOSFOMYCIN RESISTANCE PROTEIN FOSX"/>
    <property type="match status" value="1"/>
</dbReference>
<feature type="coiled-coil region" evidence="2">
    <location>
        <begin position="35"/>
        <end position="106"/>
    </location>
</feature>
<proteinExistence type="predicted"/>
<evidence type="ECO:0000256" key="2">
    <source>
        <dbReference type="SAM" id="Coils"/>
    </source>
</evidence>
<accession>A0A0R2DZ99</accession>
<dbReference type="Proteomes" id="UP000050898">
    <property type="component" value="Unassembled WGS sequence"/>
</dbReference>
<dbReference type="GO" id="GO:0046872">
    <property type="term" value="F:metal ion binding"/>
    <property type="evidence" value="ECO:0007669"/>
    <property type="project" value="UniProtKB-KW"/>
</dbReference>
<keyword evidence="2" id="KW-0175">Coiled coil</keyword>
<evidence type="ECO:0000259" key="3">
    <source>
        <dbReference type="PROSITE" id="PS51819"/>
    </source>
</evidence>
<name>A0A0R2DZ99_9LACO</name>
<evidence type="ECO:0000256" key="1">
    <source>
        <dbReference type="ARBA" id="ARBA00022723"/>
    </source>
</evidence>
<evidence type="ECO:0000313" key="4">
    <source>
        <dbReference type="EMBL" id="KRN09246.1"/>
    </source>
</evidence>
<dbReference type="InterPro" id="IPR037478">
    <property type="entry name" value="YwkD-like_dom"/>
</dbReference>
<dbReference type="GeneID" id="98317520"/>
<dbReference type="InterPro" id="IPR004360">
    <property type="entry name" value="Glyas_Fos-R_dOase_dom"/>
</dbReference>
<dbReference type="PROSITE" id="PS51819">
    <property type="entry name" value="VOC"/>
    <property type="match status" value="1"/>
</dbReference>
<dbReference type="OrthoDB" id="9795618at2"/>